<keyword evidence="5 6" id="KW-0472">Membrane</keyword>
<dbReference type="STRING" id="638303.Thal_0296"/>
<feature type="transmembrane region" description="Helical" evidence="6">
    <location>
        <begin position="187"/>
        <end position="208"/>
    </location>
</feature>
<name>D3SP44_THEAH</name>
<organism evidence="7 8">
    <name type="scientific">Thermocrinis albus (strain DSM 14484 / JCM 11386 / HI 11/12)</name>
    <dbReference type="NCBI Taxonomy" id="638303"/>
    <lineage>
        <taxon>Bacteria</taxon>
        <taxon>Pseudomonadati</taxon>
        <taxon>Aquificota</taxon>
        <taxon>Aquificia</taxon>
        <taxon>Aquificales</taxon>
        <taxon>Aquificaceae</taxon>
        <taxon>Thermocrinis</taxon>
    </lineage>
</organism>
<dbReference type="KEGG" id="tal:Thal_0296"/>
<evidence type="ECO:0000256" key="6">
    <source>
        <dbReference type="SAM" id="Phobius"/>
    </source>
</evidence>
<evidence type="ECO:0000256" key="3">
    <source>
        <dbReference type="ARBA" id="ARBA00022692"/>
    </source>
</evidence>
<evidence type="ECO:0000256" key="2">
    <source>
        <dbReference type="ARBA" id="ARBA00005268"/>
    </source>
</evidence>
<dbReference type="Proteomes" id="UP000002043">
    <property type="component" value="Chromosome"/>
</dbReference>
<keyword evidence="8" id="KW-1185">Reference proteome</keyword>
<dbReference type="GO" id="GO:0005886">
    <property type="term" value="C:plasma membrane"/>
    <property type="evidence" value="ECO:0007669"/>
    <property type="project" value="TreeGrafter"/>
</dbReference>
<keyword evidence="4 6" id="KW-1133">Transmembrane helix</keyword>
<evidence type="ECO:0008006" key="9">
    <source>
        <dbReference type="Google" id="ProtNLM"/>
    </source>
</evidence>
<reference evidence="8" key="1">
    <citation type="journal article" date="2010" name="Stand. Genomic Sci.">
        <title>Complete genome sequence of Thermocrinis albus type strain (HI 11/12T).</title>
        <authorList>
            <person name="Wirth R."/>
            <person name="Sikorski J."/>
            <person name="Brambilla E."/>
            <person name="Misra M."/>
            <person name="Lapidus A."/>
            <person name="Copeland A."/>
            <person name="Nolan M."/>
            <person name="Lucas S."/>
            <person name="Chen F."/>
            <person name="Tice H."/>
            <person name="Cheng J.F."/>
            <person name="Han C."/>
            <person name="Detter J.C."/>
            <person name="Tapia R."/>
            <person name="Bruce D."/>
            <person name="Goodwin L."/>
            <person name="Pitluck S."/>
            <person name="Pati A."/>
            <person name="Anderson I."/>
            <person name="Ivanova N."/>
            <person name="Mavromatis K."/>
            <person name="Mikhailova N."/>
            <person name="Chen A."/>
            <person name="Palaniappan K."/>
            <person name="Bilek Y."/>
            <person name="Hader T."/>
            <person name="Land M."/>
            <person name="Hauser L."/>
            <person name="Chang Y.J."/>
            <person name="Jeffries C.D."/>
            <person name="Tindall B.J."/>
            <person name="Rohde M."/>
            <person name="Goker M."/>
            <person name="Bristow J."/>
            <person name="Eisen J.A."/>
            <person name="Markowitz V."/>
            <person name="Hugenholtz P."/>
            <person name="Kyrpides N.C."/>
            <person name="Klenk H.P."/>
        </authorList>
    </citation>
    <scope>NUCLEOTIDE SEQUENCE [LARGE SCALE GENOMIC DNA]</scope>
    <source>
        <strain evidence="8">DSM 14484 / JCM 11386 / HI 11/12</strain>
    </source>
</reference>
<dbReference type="PANTHER" id="PTHR30028">
    <property type="entry name" value="UPF0014 INNER MEMBRANE PROTEIN YBBM-RELATED"/>
    <property type="match status" value="1"/>
</dbReference>
<comment type="subcellular location">
    <subcellularLocation>
        <location evidence="1">Membrane</location>
        <topology evidence="1">Multi-pass membrane protein</topology>
    </subcellularLocation>
</comment>
<feature type="transmembrane region" description="Helical" evidence="6">
    <location>
        <begin position="123"/>
        <end position="141"/>
    </location>
</feature>
<feature type="transmembrane region" description="Helical" evidence="6">
    <location>
        <begin position="6"/>
        <end position="24"/>
    </location>
</feature>
<evidence type="ECO:0000256" key="5">
    <source>
        <dbReference type="ARBA" id="ARBA00023136"/>
    </source>
</evidence>
<dbReference type="InterPro" id="IPR005226">
    <property type="entry name" value="UPF0014_fam"/>
</dbReference>
<feature type="transmembrane region" description="Helical" evidence="6">
    <location>
        <begin position="90"/>
        <end position="111"/>
    </location>
</feature>
<dbReference type="Pfam" id="PF03649">
    <property type="entry name" value="UPF0014"/>
    <property type="match status" value="1"/>
</dbReference>
<protein>
    <recommendedName>
        <fullName evidence="9">Iron export ABC transporter permease subunit FetB</fullName>
    </recommendedName>
</protein>
<dbReference type="PANTHER" id="PTHR30028:SF0">
    <property type="entry name" value="PROTEIN ALUMINUM SENSITIVE 3"/>
    <property type="match status" value="1"/>
</dbReference>
<gene>
    <name evidence="7" type="ordered locus">Thal_0296</name>
</gene>
<dbReference type="HOGENOM" id="CLU_076147_1_0_0"/>
<evidence type="ECO:0000256" key="1">
    <source>
        <dbReference type="ARBA" id="ARBA00004141"/>
    </source>
</evidence>
<comment type="similarity">
    <text evidence="2">Belongs to the UPF0014 family.</text>
</comment>
<accession>D3SP44</accession>
<evidence type="ECO:0000313" key="8">
    <source>
        <dbReference type="Proteomes" id="UP000002043"/>
    </source>
</evidence>
<keyword evidence="3 6" id="KW-0812">Transmembrane</keyword>
<feature type="transmembrane region" description="Helical" evidence="6">
    <location>
        <begin position="60"/>
        <end position="78"/>
    </location>
</feature>
<feature type="transmembrane region" description="Helical" evidence="6">
    <location>
        <begin position="214"/>
        <end position="237"/>
    </location>
</feature>
<sequence length="245" mass="27207">MGEFSRIALAYILIFFLVFLSRRYRLSAERDLIESTLRTTLQLLLLGYFLGYLFHWRSTTSLLAVILLMSLAASFIAAERFPLGGSRWRGLLVGGFSLNVSSALVFLSLYLMGAIKHNYAETITLWGLVLGNSLSNVTLAFERLSAEAKNRRNEIEAKVALGASLRTAMEDCIKAAMRAAMMPKYNMLKSAGIVHIPGVSAGMVIAGMDPMEAMVYQILVMYMLLSVGFLTSLLVLLMSYRHALR</sequence>
<proteinExistence type="inferred from homology"/>
<dbReference type="RefSeq" id="WP_012991338.1">
    <property type="nucleotide sequence ID" value="NC_013894.1"/>
</dbReference>
<evidence type="ECO:0000256" key="4">
    <source>
        <dbReference type="ARBA" id="ARBA00022989"/>
    </source>
</evidence>
<dbReference type="eggNOG" id="COG0390">
    <property type="taxonomic scope" value="Bacteria"/>
</dbReference>
<evidence type="ECO:0000313" key="7">
    <source>
        <dbReference type="EMBL" id="ADC88931.1"/>
    </source>
</evidence>
<dbReference type="EMBL" id="CP001931">
    <property type="protein sequence ID" value="ADC88931.1"/>
    <property type="molecule type" value="Genomic_DNA"/>
</dbReference>
<dbReference type="AlphaFoldDB" id="D3SP44"/>
<feature type="transmembrane region" description="Helical" evidence="6">
    <location>
        <begin position="36"/>
        <end position="54"/>
    </location>
</feature>